<evidence type="ECO:0000313" key="3">
    <source>
        <dbReference type="EMBL" id="OME10267.1"/>
    </source>
</evidence>
<feature type="signal peptide" evidence="2">
    <location>
        <begin position="1"/>
        <end position="24"/>
    </location>
</feature>
<dbReference type="AlphaFoldDB" id="A0AB36J4G7"/>
<dbReference type="EMBL" id="MPTO01000050">
    <property type="protein sequence ID" value="OME10267.1"/>
    <property type="molecule type" value="Genomic_DNA"/>
</dbReference>
<name>A0AB36J4G7_9BACL</name>
<dbReference type="RefSeq" id="WP_036681491.1">
    <property type="nucleotide sequence ID" value="NZ_MKQN01000024.1"/>
</dbReference>
<sequence length="211" mass="23356">MKKVKWLFYLTLLSVVLMTGCSQAAPTNDPNAASGNSPTSSVAPDEEAATREPQAATQNPSSSVSDEQAVNEAIKVAEIYKNIEYNVTASDELLSEESIQKRTEEMKSFFTEGFSEKAVDTRYTIMVLQVAEAQQASVTSENLKFTVSNQKKDMVELIYTADLILLDQENKESNRVPLQGTLTLFNENGKWLIQGDRFDKPAFAKLSSPLE</sequence>
<evidence type="ECO:0000313" key="4">
    <source>
        <dbReference type="Proteomes" id="UP000187323"/>
    </source>
</evidence>
<protein>
    <recommendedName>
        <fullName evidence="5">Lipoprotein</fullName>
    </recommendedName>
</protein>
<evidence type="ECO:0000256" key="1">
    <source>
        <dbReference type="SAM" id="MobiDB-lite"/>
    </source>
</evidence>
<comment type="caution">
    <text evidence="3">The sequence shown here is derived from an EMBL/GenBank/DDBJ whole genome shotgun (WGS) entry which is preliminary data.</text>
</comment>
<feature type="compositionally biased region" description="Polar residues" evidence="1">
    <location>
        <begin position="55"/>
        <end position="68"/>
    </location>
</feature>
<dbReference type="Proteomes" id="UP000187323">
    <property type="component" value="Unassembled WGS sequence"/>
</dbReference>
<dbReference type="PROSITE" id="PS51257">
    <property type="entry name" value="PROKAR_LIPOPROTEIN"/>
    <property type="match status" value="1"/>
</dbReference>
<feature type="compositionally biased region" description="Polar residues" evidence="1">
    <location>
        <begin position="27"/>
        <end position="42"/>
    </location>
</feature>
<feature type="chain" id="PRO_5044329489" description="Lipoprotein" evidence="2">
    <location>
        <begin position="25"/>
        <end position="211"/>
    </location>
</feature>
<accession>A0AB36J4G7</accession>
<evidence type="ECO:0008006" key="5">
    <source>
        <dbReference type="Google" id="ProtNLM"/>
    </source>
</evidence>
<evidence type="ECO:0000256" key="2">
    <source>
        <dbReference type="SAM" id="SignalP"/>
    </source>
</evidence>
<proteinExistence type="predicted"/>
<gene>
    <name evidence="3" type="ORF">BSK47_31090</name>
</gene>
<organism evidence="3 4">
    <name type="scientific">Paenibacillus odorifer</name>
    <dbReference type="NCBI Taxonomy" id="189426"/>
    <lineage>
        <taxon>Bacteria</taxon>
        <taxon>Bacillati</taxon>
        <taxon>Bacillota</taxon>
        <taxon>Bacilli</taxon>
        <taxon>Bacillales</taxon>
        <taxon>Paenibacillaceae</taxon>
        <taxon>Paenibacillus</taxon>
    </lineage>
</organism>
<reference evidence="3 4" key="1">
    <citation type="submission" date="2016-10" db="EMBL/GenBank/DDBJ databases">
        <title>Paenibacillus species isolates.</title>
        <authorList>
            <person name="Beno S.M."/>
        </authorList>
    </citation>
    <scope>NUCLEOTIDE SEQUENCE [LARGE SCALE GENOMIC DNA]</scope>
    <source>
        <strain evidence="3 4">FSL H7-0918</strain>
    </source>
</reference>
<keyword evidence="2" id="KW-0732">Signal</keyword>
<feature type="region of interest" description="Disordered" evidence="1">
    <location>
        <begin position="27"/>
        <end position="68"/>
    </location>
</feature>